<keyword evidence="1" id="KW-0472">Membrane</keyword>
<evidence type="ECO:0000313" key="4">
    <source>
        <dbReference type="Proteomes" id="UP001241758"/>
    </source>
</evidence>
<comment type="caution">
    <text evidence="3">The sequence shown here is derived from an EMBL/GenBank/DDBJ whole genome shotgun (WGS) entry which is preliminary data.</text>
</comment>
<feature type="transmembrane region" description="Helical" evidence="1">
    <location>
        <begin position="196"/>
        <end position="213"/>
    </location>
</feature>
<feature type="transmembrane region" description="Helical" evidence="1">
    <location>
        <begin position="54"/>
        <end position="72"/>
    </location>
</feature>
<organism evidence="3 4">
    <name type="scientific">Actinoplanes sandaracinus</name>
    <dbReference type="NCBI Taxonomy" id="3045177"/>
    <lineage>
        <taxon>Bacteria</taxon>
        <taxon>Bacillati</taxon>
        <taxon>Actinomycetota</taxon>
        <taxon>Actinomycetes</taxon>
        <taxon>Micromonosporales</taxon>
        <taxon>Micromonosporaceae</taxon>
        <taxon>Actinoplanes</taxon>
    </lineage>
</organism>
<name>A0ABT6WUI1_9ACTN</name>
<evidence type="ECO:0000259" key="2">
    <source>
        <dbReference type="Pfam" id="PF14219"/>
    </source>
</evidence>
<proteinExistence type="predicted"/>
<keyword evidence="1" id="KW-0812">Transmembrane</keyword>
<feature type="transmembrane region" description="Helical" evidence="1">
    <location>
        <begin position="78"/>
        <end position="100"/>
    </location>
</feature>
<dbReference type="EMBL" id="JASCTH010000025">
    <property type="protein sequence ID" value="MDI6103354.1"/>
    <property type="molecule type" value="Genomic_DNA"/>
</dbReference>
<dbReference type="Proteomes" id="UP001241758">
    <property type="component" value="Unassembled WGS sequence"/>
</dbReference>
<evidence type="ECO:0000313" key="3">
    <source>
        <dbReference type="EMBL" id="MDI6103354.1"/>
    </source>
</evidence>
<dbReference type="Pfam" id="PF14219">
    <property type="entry name" value="DUF4328"/>
    <property type="match status" value="1"/>
</dbReference>
<feature type="transmembrane region" description="Helical" evidence="1">
    <location>
        <begin position="120"/>
        <end position="138"/>
    </location>
</feature>
<dbReference type="RefSeq" id="WP_282764385.1">
    <property type="nucleotide sequence ID" value="NZ_JASCTH010000025.1"/>
</dbReference>
<gene>
    <name evidence="3" type="ORF">QLQ12_32570</name>
</gene>
<keyword evidence="1" id="KW-1133">Transmembrane helix</keyword>
<protein>
    <submittedName>
        <fullName evidence="3">DUF4328 domain-containing protein</fullName>
    </submittedName>
</protein>
<accession>A0ABT6WUI1</accession>
<feature type="transmembrane region" description="Helical" evidence="1">
    <location>
        <begin position="20"/>
        <end position="42"/>
    </location>
</feature>
<reference evidence="3 4" key="1">
    <citation type="submission" date="2023-05" db="EMBL/GenBank/DDBJ databases">
        <title>Actinoplanes sp. NEAU-A12 genome sequencing.</title>
        <authorList>
            <person name="Wang Z.-S."/>
        </authorList>
    </citation>
    <scope>NUCLEOTIDE SEQUENCE [LARGE SCALE GENOMIC DNA]</scope>
    <source>
        <strain evidence="3 4">NEAU-A12</strain>
    </source>
</reference>
<sequence length="236" mass="24646">MNASLGSSAAGVPAPWPAARLAMAGMRACAVITVIDLLLVGAKYEDRVGWVTHDAPAVAVLGFLAALIELAAPLNTVLVATGILWALTALATAVAFLVWLVRAARNADRLNGRPRRAHGWAIGGWLIPVANLVIPYRVVQGVNAASAAGPGPEPAPVGRWWAALLVTFPLVVAGAVCREGVVGYEIGGQQLRDTRVLAYLLWAVAAAAVWYSAALGRKVVRRITEAQATRTHQSAG</sequence>
<feature type="domain" description="DUF4328" evidence="2">
    <location>
        <begin position="76"/>
        <end position="224"/>
    </location>
</feature>
<keyword evidence="4" id="KW-1185">Reference proteome</keyword>
<dbReference type="InterPro" id="IPR025565">
    <property type="entry name" value="DUF4328"/>
</dbReference>
<feature type="transmembrane region" description="Helical" evidence="1">
    <location>
        <begin position="158"/>
        <end position="176"/>
    </location>
</feature>
<evidence type="ECO:0000256" key="1">
    <source>
        <dbReference type="SAM" id="Phobius"/>
    </source>
</evidence>